<evidence type="ECO:0000313" key="1">
    <source>
        <dbReference type="EMBL" id="CDF06145.1"/>
    </source>
</evidence>
<protein>
    <submittedName>
        <fullName evidence="1">Uncharacterized protein</fullName>
    </submittedName>
</protein>
<reference evidence="1" key="1">
    <citation type="submission" date="2012-11" db="EMBL/GenBank/DDBJ databases">
        <title>Dependencies among metagenomic species, viruses, plasmids and units of genetic variation.</title>
        <authorList>
            <person name="Nielsen H.B."/>
            <person name="Almeida M."/>
            <person name="Juncker A.S."/>
            <person name="Rasmussen S."/>
            <person name="Li J."/>
            <person name="Sunagawa S."/>
            <person name="Plichta D."/>
            <person name="Gautier L."/>
            <person name="Le Chatelier E."/>
            <person name="Peletier E."/>
            <person name="Bonde I."/>
            <person name="Nielsen T."/>
            <person name="Manichanh C."/>
            <person name="Arumugam M."/>
            <person name="Batto J."/>
            <person name="Santos M.B.Q.D."/>
            <person name="Blom N."/>
            <person name="Borruel N."/>
            <person name="Burgdorf K.S."/>
            <person name="Boumezbeur F."/>
            <person name="Casellas F."/>
            <person name="Dore J."/>
            <person name="Guarner F."/>
            <person name="Hansen T."/>
            <person name="Hildebrand F."/>
            <person name="Kaas R.S."/>
            <person name="Kennedy S."/>
            <person name="Kristiansen K."/>
            <person name="Kultima J.R."/>
            <person name="Leonard P."/>
            <person name="Levenez F."/>
            <person name="Lund O."/>
            <person name="Moumen B."/>
            <person name="Le Paslier D."/>
            <person name="Pons N."/>
            <person name="Pedersen O."/>
            <person name="Prifti E."/>
            <person name="Qin J."/>
            <person name="Raes J."/>
            <person name="Tap J."/>
            <person name="Tims S."/>
            <person name="Ussery D.W."/>
            <person name="Yamada T."/>
            <person name="MetaHit consortium"/>
            <person name="Renault P."/>
            <person name="Sicheritz-Ponten T."/>
            <person name="Bork P."/>
            <person name="Wang J."/>
            <person name="Brunak S."/>
            <person name="Ehrlich S.D."/>
        </authorList>
    </citation>
    <scope>NUCLEOTIDE SEQUENCE [LARGE SCALE GENOMIC DNA]</scope>
</reference>
<gene>
    <name evidence="1" type="ORF">BN715_00350</name>
</gene>
<sequence>MAARIADAVALGNRFCLLQRQFREAVGPARCHPPPRRCIDKADAAAFGKFHGFSSRPVRETKESDVRLLHAGPDGIGILADVIGDGNQFNILAVTEPFMDPKARRPFMAINEYFRFHTSSLLYHMGCALTIL</sequence>
<dbReference type="Proteomes" id="UP000017908">
    <property type="component" value="Unassembled WGS sequence"/>
</dbReference>
<evidence type="ECO:0000313" key="2">
    <source>
        <dbReference type="Proteomes" id="UP000017908"/>
    </source>
</evidence>
<organism evidence="1 2">
    <name type="scientific">Megasphaera elsdenii CAG:570</name>
    <dbReference type="NCBI Taxonomy" id="1263087"/>
    <lineage>
        <taxon>Bacteria</taxon>
        <taxon>Bacillati</taxon>
        <taxon>Bacillota</taxon>
        <taxon>Negativicutes</taxon>
        <taxon>Veillonellales</taxon>
        <taxon>Veillonellaceae</taxon>
        <taxon>Megasphaera</taxon>
    </lineage>
</organism>
<dbReference type="EMBL" id="CBKE010000401">
    <property type="protein sequence ID" value="CDF06145.1"/>
    <property type="molecule type" value="Genomic_DNA"/>
</dbReference>
<name>R7MZW5_MEGEL</name>
<dbReference type="AlphaFoldDB" id="R7MZW5"/>
<accession>R7MZW5</accession>
<proteinExistence type="predicted"/>
<comment type="caution">
    <text evidence="1">The sequence shown here is derived from an EMBL/GenBank/DDBJ whole genome shotgun (WGS) entry which is preliminary data.</text>
</comment>